<reference evidence="3 6" key="1">
    <citation type="submission" date="2015-01" db="EMBL/GenBank/DDBJ databases">
        <title>Genome Sequence of Pseudomonas antarctica CMS 35.</title>
        <authorList>
            <person name="Voget S."/>
            <person name="Chow J."/>
            <person name="Daniel R."/>
            <person name="Streit W."/>
        </authorList>
    </citation>
    <scope>NUCLEOTIDE SEQUENCE [LARGE SCALE GENOMIC DNA]</scope>
    <source>
        <strain evidence="3 6">CMS 35</strain>
    </source>
</reference>
<dbReference type="SUPFAM" id="SSF81301">
    <property type="entry name" value="Nucleotidyltransferase"/>
    <property type="match status" value="1"/>
</dbReference>
<dbReference type="Proteomes" id="UP000748067">
    <property type="component" value="Unassembled WGS sequence"/>
</dbReference>
<dbReference type="InterPro" id="IPR043519">
    <property type="entry name" value="NT_sf"/>
</dbReference>
<evidence type="ECO:0000256" key="1">
    <source>
        <dbReference type="ARBA" id="ARBA00023118"/>
    </source>
</evidence>
<feature type="domain" description="Adenylyl/Guanylyl and SMODS C-terminal sensor" evidence="2">
    <location>
        <begin position="305"/>
        <end position="432"/>
    </location>
</feature>
<dbReference type="EMBL" id="JXDI01000001">
    <property type="protein sequence ID" value="KAF2409524.1"/>
    <property type="molecule type" value="Genomic_DNA"/>
</dbReference>
<proteinExistence type="predicted"/>
<evidence type="ECO:0000313" key="4">
    <source>
        <dbReference type="EMBL" id="SDM86193.1"/>
    </source>
</evidence>
<dbReference type="Gene3D" id="3.30.460.10">
    <property type="entry name" value="Beta Polymerase, domain 2"/>
    <property type="match status" value="1"/>
</dbReference>
<dbReference type="InterPro" id="IPR040511">
    <property type="entry name" value="AGS_C"/>
</dbReference>
<reference evidence="4 5" key="2">
    <citation type="submission" date="2016-10" db="EMBL/GenBank/DDBJ databases">
        <authorList>
            <person name="de Groot N.N."/>
        </authorList>
    </citation>
    <scope>NUCLEOTIDE SEQUENCE [LARGE SCALE GENOMIC DNA]</scope>
    <source>
        <strain evidence="4 5">BS2772</strain>
    </source>
</reference>
<dbReference type="AlphaFoldDB" id="A0A1G9WPU9"/>
<dbReference type="GO" id="GO:0016779">
    <property type="term" value="F:nucleotidyltransferase activity"/>
    <property type="evidence" value="ECO:0007669"/>
    <property type="project" value="InterPro"/>
</dbReference>
<evidence type="ECO:0000259" key="2">
    <source>
        <dbReference type="Pfam" id="PF18134"/>
    </source>
</evidence>
<sequence>MSVAVIFKDFVSDLRITNHVTIEDRYASITRSLNKYFRTLDSTANNLQVGSYGRWTAIKGVSDLDMLYIMPGSAWDRYNKEGGQSKLLSDTKAAIQERYSTTTITVDRLVVCVKFQNFNVEVQPVFKQDDGSFKYPDTYNGGSWKITKPKDEIQATGDVDDDQNGNLRRLCKMLRAWKNKHGIGIGGLLIDTLAHNFLTQTDDYADKSFASYDCMVRDFFYYASNLPQQERYAALGSRQHVKVKQKFQKPAKRAYELSLKAIEAAGKENEGERWKKVFGPDFPTTRTAARAGMESLAKSFYTFRDTEEFIEDLAPIDVRYPLVLDCDVEQKGFRERLLSELISLGLPLQARKTLKFKIGRNDVPEPYTVKWKVLNIGQEAEKRDCIRGYIIADQGHETIQESTSFKGDHSVECYILKDGVVVARSEITVPISENI</sequence>
<dbReference type="Pfam" id="PF18134">
    <property type="entry name" value="AGS_C"/>
    <property type="match status" value="1"/>
</dbReference>
<dbReference type="Proteomes" id="UP000182470">
    <property type="component" value="Chromosome I"/>
</dbReference>
<evidence type="ECO:0000313" key="3">
    <source>
        <dbReference type="EMBL" id="KAF2409524.1"/>
    </source>
</evidence>
<keyword evidence="1" id="KW-0051">Antiviral defense</keyword>
<dbReference type="Pfam" id="PF18144">
    <property type="entry name" value="SMODS"/>
    <property type="match status" value="1"/>
</dbReference>
<evidence type="ECO:0000313" key="5">
    <source>
        <dbReference type="Proteomes" id="UP000182470"/>
    </source>
</evidence>
<dbReference type="RefSeq" id="WP_162276179.1">
    <property type="nucleotide sequence ID" value="NZ_JXDI01000001.1"/>
</dbReference>
<dbReference type="CDD" id="cd05400">
    <property type="entry name" value="NT_2-5OAS_ClassI-CCAase"/>
    <property type="match status" value="1"/>
</dbReference>
<name>A0A1G9WPU9_9PSED</name>
<dbReference type="GO" id="GO:0051607">
    <property type="term" value="P:defense response to virus"/>
    <property type="evidence" value="ECO:0007669"/>
    <property type="project" value="UniProtKB-KW"/>
</dbReference>
<evidence type="ECO:0000313" key="6">
    <source>
        <dbReference type="Proteomes" id="UP000748067"/>
    </source>
</evidence>
<gene>
    <name evidence="3" type="ORF">PSAN_19290</name>
    <name evidence="4" type="ORF">SAMN04490179_1293</name>
</gene>
<keyword evidence="6" id="KW-1185">Reference proteome</keyword>
<organism evidence="4 5">
    <name type="scientific">Pseudomonas antarctica</name>
    <dbReference type="NCBI Taxonomy" id="219572"/>
    <lineage>
        <taxon>Bacteria</taxon>
        <taxon>Pseudomonadati</taxon>
        <taxon>Pseudomonadota</taxon>
        <taxon>Gammaproteobacteria</taxon>
        <taxon>Pseudomonadales</taxon>
        <taxon>Pseudomonadaceae</taxon>
        <taxon>Pseudomonas</taxon>
    </lineage>
</organism>
<dbReference type="EMBL" id="LT629704">
    <property type="protein sequence ID" value="SDM86193.1"/>
    <property type="molecule type" value="Genomic_DNA"/>
</dbReference>
<protein>
    <recommendedName>
        <fullName evidence="2">Adenylyl/Guanylyl and SMODS C-terminal sensor domain-containing protein</fullName>
    </recommendedName>
</protein>
<dbReference type="InterPro" id="IPR006116">
    <property type="entry name" value="NT_2-5OAS_ClassI-CCAase"/>
</dbReference>
<accession>A0A1G9WPU9</accession>